<sequence length="148" mass="16165">MVADLDAGLSTAAAGKTTEKMEKVLQSYPEVTKVYSTVTAEQTNIFVKLVDKHERNKTIDELAMDMRHKLNTIPGVKVTINQQAGMSDGAAVQFRLLGDDLDQLQVYAEQAQKIMESIPGAVDVSSSFKPGKPEAQIQIKQDVAATWV</sequence>
<evidence type="ECO:0000313" key="1">
    <source>
        <dbReference type="EMBL" id="PHJ36741.1"/>
    </source>
</evidence>
<dbReference type="AlphaFoldDB" id="A0A2C6L1B0"/>
<proteinExistence type="predicted"/>
<dbReference type="Pfam" id="PF00873">
    <property type="entry name" value="ACR_tran"/>
    <property type="match status" value="1"/>
</dbReference>
<gene>
    <name evidence="1" type="ORF">P378_20520</name>
</gene>
<dbReference type="InterPro" id="IPR001036">
    <property type="entry name" value="Acrflvin-R"/>
</dbReference>
<keyword evidence="2" id="KW-1185">Reference proteome</keyword>
<dbReference type="SUPFAM" id="SSF82693">
    <property type="entry name" value="Multidrug efflux transporter AcrB pore domain, PN1, PN2, PC1 and PC2 subdomains"/>
    <property type="match status" value="1"/>
</dbReference>
<dbReference type="PANTHER" id="PTHR32063">
    <property type="match status" value="1"/>
</dbReference>
<accession>A0A2C6L1B0</accession>
<organism evidence="1 2">
    <name type="scientific">Desulforamulus profundi</name>
    <dbReference type="NCBI Taxonomy" id="1383067"/>
    <lineage>
        <taxon>Bacteria</taxon>
        <taxon>Bacillati</taxon>
        <taxon>Bacillota</taxon>
        <taxon>Clostridia</taxon>
        <taxon>Eubacteriales</taxon>
        <taxon>Peptococcaceae</taxon>
        <taxon>Desulforamulus</taxon>
    </lineage>
</organism>
<reference evidence="1 2" key="1">
    <citation type="submission" date="2013-09" db="EMBL/GenBank/DDBJ databases">
        <title>Biodegradation of hydrocarbons in the deep terrestrial subsurface : characterization of a microbial consortium composed of two Desulfotomaculum species originating from a deep geological formation.</title>
        <authorList>
            <person name="Aullo T."/>
            <person name="Berlendis S."/>
            <person name="Lascourreges J.-F."/>
            <person name="Dessort D."/>
            <person name="Saint-Laurent S."/>
            <person name="Schraauwers B."/>
            <person name="Mas J."/>
            <person name="Magot M."/>
            <person name="Ranchou-Peyruse A."/>
        </authorList>
    </citation>
    <scope>NUCLEOTIDE SEQUENCE [LARGE SCALE GENOMIC DNA]</scope>
    <source>
        <strain evidence="1 2">Bs107</strain>
    </source>
</reference>
<protein>
    <submittedName>
        <fullName evidence="1">Uncharacterized protein</fullName>
    </submittedName>
</protein>
<dbReference type="GO" id="GO:0005886">
    <property type="term" value="C:plasma membrane"/>
    <property type="evidence" value="ECO:0007669"/>
    <property type="project" value="TreeGrafter"/>
</dbReference>
<dbReference type="Proteomes" id="UP000222564">
    <property type="component" value="Unassembled WGS sequence"/>
</dbReference>
<name>A0A2C6L1B0_9FIRM</name>
<dbReference type="Gene3D" id="3.30.70.1440">
    <property type="entry name" value="Multidrug efflux transporter AcrB pore domain"/>
    <property type="match status" value="1"/>
</dbReference>
<dbReference type="Gene3D" id="3.30.2090.10">
    <property type="entry name" value="Multidrug efflux transporter AcrB TolC docking domain, DN and DC subdomains"/>
    <property type="match status" value="1"/>
</dbReference>
<dbReference type="PANTHER" id="PTHR32063:SF24">
    <property type="entry name" value="CATION EFFLUX SYSTEM (ACRB_ACRD_ACRF FAMILY)"/>
    <property type="match status" value="1"/>
</dbReference>
<comment type="caution">
    <text evidence="1">The sequence shown here is derived from an EMBL/GenBank/DDBJ whole genome shotgun (WGS) entry which is preliminary data.</text>
</comment>
<dbReference type="EMBL" id="AWQQ01000154">
    <property type="protein sequence ID" value="PHJ36741.1"/>
    <property type="molecule type" value="Genomic_DNA"/>
</dbReference>
<dbReference type="InterPro" id="IPR027463">
    <property type="entry name" value="AcrB_DN_DC_subdom"/>
</dbReference>
<dbReference type="Gene3D" id="3.30.70.1430">
    <property type="entry name" value="Multidrug efflux transporter AcrB pore domain"/>
    <property type="match status" value="1"/>
</dbReference>
<dbReference type="GO" id="GO:0042910">
    <property type="term" value="F:xenobiotic transmembrane transporter activity"/>
    <property type="evidence" value="ECO:0007669"/>
    <property type="project" value="TreeGrafter"/>
</dbReference>
<evidence type="ECO:0000313" key="2">
    <source>
        <dbReference type="Proteomes" id="UP000222564"/>
    </source>
</evidence>